<evidence type="ECO:0000256" key="9">
    <source>
        <dbReference type="ARBA" id="ARBA00023140"/>
    </source>
</evidence>
<keyword evidence="9" id="KW-0576">Peroxisome</keyword>
<dbReference type="Gene3D" id="1.10.540.10">
    <property type="entry name" value="Acyl-CoA dehydrogenase/oxidase, N-terminal domain"/>
    <property type="match status" value="1"/>
</dbReference>
<organism evidence="17 18">
    <name type="scientific">Senna tora</name>
    <dbReference type="NCBI Taxonomy" id="362788"/>
    <lineage>
        <taxon>Eukaryota</taxon>
        <taxon>Viridiplantae</taxon>
        <taxon>Streptophyta</taxon>
        <taxon>Embryophyta</taxon>
        <taxon>Tracheophyta</taxon>
        <taxon>Spermatophyta</taxon>
        <taxon>Magnoliopsida</taxon>
        <taxon>eudicotyledons</taxon>
        <taxon>Gunneridae</taxon>
        <taxon>Pentapetalae</taxon>
        <taxon>rosids</taxon>
        <taxon>fabids</taxon>
        <taxon>Fabales</taxon>
        <taxon>Fabaceae</taxon>
        <taxon>Caesalpinioideae</taxon>
        <taxon>Cassia clade</taxon>
        <taxon>Senna</taxon>
    </lineage>
</organism>
<feature type="binding site" evidence="12">
    <location>
        <position position="138"/>
    </location>
    <ligand>
        <name>FAD</name>
        <dbReference type="ChEBI" id="CHEBI:57692"/>
    </ligand>
</feature>
<protein>
    <recommendedName>
        <fullName evidence="10">Acyl-coenzyme A oxidase</fullName>
    </recommendedName>
</protein>
<dbReference type="InterPro" id="IPR009100">
    <property type="entry name" value="AcylCoA_DH/oxidase_NM_dom_sf"/>
</dbReference>
<feature type="domain" description="Acyl-CoA oxidase C-alpha1" evidence="16">
    <location>
        <begin position="286"/>
        <end position="455"/>
    </location>
</feature>
<keyword evidence="6" id="KW-0276">Fatty acid metabolism</keyword>
<evidence type="ECO:0000256" key="10">
    <source>
        <dbReference type="PIRNR" id="PIRNR000168"/>
    </source>
</evidence>
<keyword evidence="4 10" id="KW-0285">Flavoprotein</keyword>
<comment type="similarity">
    <text evidence="3 10">Belongs to the acyl-CoA oxidase family.</text>
</comment>
<evidence type="ECO:0000256" key="12">
    <source>
        <dbReference type="PIRSR" id="PIRSR000168-2"/>
    </source>
</evidence>
<evidence type="ECO:0000256" key="7">
    <source>
        <dbReference type="ARBA" id="ARBA00023002"/>
    </source>
</evidence>
<dbReference type="InterPro" id="IPR002655">
    <property type="entry name" value="Acyl-CoA_oxidase_C"/>
</dbReference>
<dbReference type="GO" id="GO:0033540">
    <property type="term" value="P:fatty acid beta-oxidation using acyl-CoA oxidase"/>
    <property type="evidence" value="ECO:0007669"/>
    <property type="project" value="TreeGrafter"/>
</dbReference>
<keyword evidence="7" id="KW-0560">Oxidoreductase</keyword>
<dbReference type="InterPro" id="IPR036250">
    <property type="entry name" value="AcylCo_DH-like_C"/>
</dbReference>
<evidence type="ECO:0000259" key="13">
    <source>
        <dbReference type="Pfam" id="PF01756"/>
    </source>
</evidence>
<dbReference type="Gene3D" id="1.20.140.10">
    <property type="entry name" value="Butyryl-CoA Dehydrogenase, subunit A, domain 3"/>
    <property type="match status" value="2"/>
</dbReference>
<dbReference type="InterPro" id="IPR046373">
    <property type="entry name" value="Acyl-CoA_Oxase/DH_mid-dom_sf"/>
</dbReference>
<dbReference type="Proteomes" id="UP000634136">
    <property type="component" value="Unassembled WGS sequence"/>
</dbReference>
<dbReference type="GO" id="GO:0001676">
    <property type="term" value="P:long-chain fatty acid metabolic process"/>
    <property type="evidence" value="ECO:0007669"/>
    <property type="project" value="TreeGrafter"/>
</dbReference>
<evidence type="ECO:0000256" key="8">
    <source>
        <dbReference type="ARBA" id="ARBA00023098"/>
    </source>
</evidence>
<evidence type="ECO:0000256" key="6">
    <source>
        <dbReference type="ARBA" id="ARBA00022832"/>
    </source>
</evidence>
<comment type="caution">
    <text evidence="17">The sequence shown here is derived from an EMBL/GenBank/DDBJ whole genome shotgun (WGS) entry which is preliminary data.</text>
</comment>
<comment type="subcellular location">
    <subcellularLocation>
        <location evidence="2">Peroxisome</location>
    </subcellularLocation>
</comment>
<dbReference type="PIRSF" id="PIRSF000168">
    <property type="entry name" value="Acyl-CoA_oxidase"/>
    <property type="match status" value="1"/>
</dbReference>
<evidence type="ECO:0000256" key="1">
    <source>
        <dbReference type="ARBA" id="ARBA00001974"/>
    </source>
</evidence>
<dbReference type="GO" id="GO:0005777">
    <property type="term" value="C:peroxisome"/>
    <property type="evidence" value="ECO:0007669"/>
    <property type="project" value="UniProtKB-SubCell"/>
</dbReference>
<dbReference type="Pfam" id="PF01756">
    <property type="entry name" value="ACOX"/>
    <property type="match status" value="1"/>
</dbReference>
<gene>
    <name evidence="17" type="ORF">G2W53_019608</name>
</gene>
<evidence type="ECO:0000259" key="15">
    <source>
        <dbReference type="Pfam" id="PF14749"/>
    </source>
</evidence>
<dbReference type="Gene3D" id="2.40.110.10">
    <property type="entry name" value="Butyryl-CoA Dehydrogenase, subunit A, domain 2"/>
    <property type="match status" value="1"/>
</dbReference>
<dbReference type="AlphaFoldDB" id="A0A834TVA3"/>
<dbReference type="EMBL" id="JAAIUW010000006">
    <property type="protein sequence ID" value="KAF7828444.1"/>
    <property type="molecule type" value="Genomic_DNA"/>
</dbReference>
<evidence type="ECO:0000256" key="5">
    <source>
        <dbReference type="ARBA" id="ARBA00022827"/>
    </source>
</evidence>
<keyword evidence="8" id="KW-0443">Lipid metabolism</keyword>
<comment type="cofactor">
    <cofactor evidence="1">
        <name>FAD</name>
        <dbReference type="ChEBI" id="CHEBI:57692"/>
    </cofactor>
</comment>
<evidence type="ECO:0000256" key="11">
    <source>
        <dbReference type="PIRSR" id="PIRSR000168-1"/>
    </source>
</evidence>
<feature type="domain" description="Acyl-coenzyme A oxidase N-terminal" evidence="15">
    <location>
        <begin position="17"/>
        <end position="132"/>
    </location>
</feature>
<proteinExistence type="inferred from homology"/>
<feature type="active site" description="Proton acceptor" evidence="11">
    <location>
        <position position="440"/>
    </location>
</feature>
<dbReference type="InterPro" id="IPR055060">
    <property type="entry name" value="ACOX_C_alpha1"/>
</dbReference>
<dbReference type="Pfam" id="PF02770">
    <property type="entry name" value="Acyl-CoA_dh_M"/>
    <property type="match status" value="1"/>
</dbReference>
<dbReference type="GO" id="GO:0055088">
    <property type="term" value="P:lipid homeostasis"/>
    <property type="evidence" value="ECO:0007669"/>
    <property type="project" value="TreeGrafter"/>
</dbReference>
<evidence type="ECO:0000313" key="17">
    <source>
        <dbReference type="EMBL" id="KAF7828444.1"/>
    </source>
</evidence>
<dbReference type="FunFam" id="1.10.540.10:FF:000015">
    <property type="entry name" value="Acyl-coenzyme A oxidase"/>
    <property type="match status" value="1"/>
</dbReference>
<feature type="binding site" evidence="12">
    <location>
        <position position="177"/>
    </location>
    <ligand>
        <name>FAD</name>
        <dbReference type="ChEBI" id="CHEBI:57692"/>
    </ligand>
</feature>
<keyword evidence="5 10" id="KW-0274">FAD</keyword>
<dbReference type="PANTHER" id="PTHR10909:SF250">
    <property type="entry name" value="PEROXISOMAL ACYL-COENZYME A OXIDASE 1"/>
    <property type="match status" value="1"/>
</dbReference>
<dbReference type="FunFam" id="2.40.110.10:FF:000075">
    <property type="entry name" value="Acyl-coenzyme A oxidase"/>
    <property type="match status" value="1"/>
</dbReference>
<evidence type="ECO:0000259" key="14">
    <source>
        <dbReference type="Pfam" id="PF02770"/>
    </source>
</evidence>
<accession>A0A834TVA3</accession>
<dbReference type="InterPro" id="IPR006091">
    <property type="entry name" value="Acyl-CoA_Oxase/DH_mid-dom"/>
</dbReference>
<feature type="domain" description="Acyl-CoA oxidase C-terminal" evidence="13">
    <location>
        <begin position="496"/>
        <end position="672"/>
    </location>
</feature>
<name>A0A834TVA3_9FABA</name>
<dbReference type="PANTHER" id="PTHR10909">
    <property type="entry name" value="ELECTRON TRANSPORT OXIDOREDUCTASE"/>
    <property type="match status" value="1"/>
</dbReference>
<reference evidence="17" key="1">
    <citation type="submission" date="2020-09" db="EMBL/GenBank/DDBJ databases">
        <title>Genome-Enabled Discovery of Anthraquinone Biosynthesis in Senna tora.</title>
        <authorList>
            <person name="Kang S.-H."/>
            <person name="Pandey R.P."/>
            <person name="Lee C.-M."/>
            <person name="Sim J.-S."/>
            <person name="Jeong J.-T."/>
            <person name="Choi B.-S."/>
            <person name="Jung M."/>
            <person name="Ginzburg D."/>
            <person name="Zhao K."/>
            <person name="Won S.Y."/>
            <person name="Oh T.-J."/>
            <person name="Yu Y."/>
            <person name="Kim N.-H."/>
            <person name="Lee O.R."/>
            <person name="Lee T.-H."/>
            <person name="Bashyal P."/>
            <person name="Kim T.-S."/>
            <person name="Lee W.-H."/>
            <person name="Kawkins C."/>
            <person name="Kim C.-K."/>
            <person name="Kim J.S."/>
            <person name="Ahn B.O."/>
            <person name="Rhee S.Y."/>
            <person name="Sohng J.K."/>
        </authorList>
    </citation>
    <scope>NUCLEOTIDE SEQUENCE</scope>
    <source>
        <tissue evidence="17">Leaf</tissue>
    </source>
</reference>
<evidence type="ECO:0000313" key="18">
    <source>
        <dbReference type="Proteomes" id="UP000634136"/>
    </source>
</evidence>
<dbReference type="InterPro" id="IPR012258">
    <property type="entry name" value="Acyl-CoA_oxidase"/>
</dbReference>
<dbReference type="GO" id="GO:0071949">
    <property type="term" value="F:FAD binding"/>
    <property type="evidence" value="ECO:0007669"/>
    <property type="project" value="InterPro"/>
</dbReference>
<dbReference type="FunFam" id="1.20.140.10:FF:000005">
    <property type="entry name" value="Acyl-coenzyme A oxidase"/>
    <property type="match status" value="1"/>
</dbReference>
<dbReference type="GO" id="GO:0003997">
    <property type="term" value="F:acyl-CoA oxidase activity"/>
    <property type="evidence" value="ECO:0007669"/>
    <property type="project" value="InterPro"/>
</dbReference>
<dbReference type="Pfam" id="PF22924">
    <property type="entry name" value="ACOX_C_alpha1"/>
    <property type="match status" value="1"/>
</dbReference>
<evidence type="ECO:0000256" key="3">
    <source>
        <dbReference type="ARBA" id="ARBA00006288"/>
    </source>
</evidence>
<evidence type="ECO:0000256" key="4">
    <source>
        <dbReference type="ARBA" id="ARBA00022630"/>
    </source>
</evidence>
<dbReference type="Pfam" id="PF14749">
    <property type="entry name" value="Acyl-CoA_ox_N"/>
    <property type="match status" value="1"/>
</dbReference>
<dbReference type="SUPFAM" id="SSF56645">
    <property type="entry name" value="Acyl-CoA dehydrogenase NM domain-like"/>
    <property type="match status" value="1"/>
</dbReference>
<dbReference type="InterPro" id="IPR037069">
    <property type="entry name" value="AcylCoA_DH/ox_N_sf"/>
</dbReference>
<dbReference type="InterPro" id="IPR029320">
    <property type="entry name" value="Acyl-CoA_ox_N"/>
</dbReference>
<dbReference type="FunFam" id="1.20.140.10:FF:000013">
    <property type="entry name" value="Acyl-coenzyme A oxidase"/>
    <property type="match status" value="1"/>
</dbReference>
<feature type="domain" description="Acyl-CoA oxidase/dehydrogenase middle" evidence="14">
    <location>
        <begin position="134"/>
        <end position="247"/>
    </location>
</feature>
<keyword evidence="18" id="KW-1185">Reference proteome</keyword>
<dbReference type="OrthoDB" id="538336at2759"/>
<evidence type="ECO:0000256" key="2">
    <source>
        <dbReference type="ARBA" id="ARBA00004275"/>
    </source>
</evidence>
<dbReference type="GO" id="GO:0005504">
    <property type="term" value="F:fatty acid binding"/>
    <property type="evidence" value="ECO:0007669"/>
    <property type="project" value="TreeGrafter"/>
</dbReference>
<dbReference type="SUPFAM" id="SSF47203">
    <property type="entry name" value="Acyl-CoA dehydrogenase C-terminal domain-like"/>
    <property type="match status" value="2"/>
</dbReference>
<evidence type="ECO:0000259" key="16">
    <source>
        <dbReference type="Pfam" id="PF22924"/>
    </source>
</evidence>
<sequence>MEGVDYLAPERNKAQFDVEEMKIVWAGSRNAFEVSDRISRLVASDPAFRKDNRAVLGRKELFKNTLKKAAHAWKRIIELRLTEEEASKLRFYVDEPAFTDLHWGMFVPAIKGQGTEEQQQKWLPLAYKMQIIGCYAQTELGHGSNVQGLETTATFDPQTDEFVIHSPTLTSSKWWPGGLGKVSTHAVVYARLITDGQDHGVHGFIVQLRSLDDHLPLPGITIGDIGMKFGNGAYNTMDNGVLRFDNVRIPRNQMLMRLVLFRSIMVLQVTREGKCVRSNVPRQLVYGTMVYVRQSIVSDASCALSRAVCIATRYSAVRRQFGSTNGGLETQVIDYKTQQARLFPLLASAYAFRFVGEWLKWLYMDVTQRLQANDFSTLPEAHACTAGLKSLTTSATAVKLTSLLQDGIEECRKLCGGHGYLCSSGLPELFAVYVPTCTYEGDNIVLLLQVARHLVKTISQLGSGKKPVGTTAYMGRVEHLMQCRSDVQKAEDWLKPNVVLEVFEARAARMSVACAQTLSKFTNPEEGFLEHSADLVEAAVAHCQLIVVSKFFDKLQQDIPGKGVKPQLQILCGIYALFLLHKHQGDFLSTGCITPKQASLANDQLRSLYSQVCPNAIALVDAFNYTDHYLGSVLGRYDGNVYPKLYEEAWKDPLNDSVVPAGYHEYVRPMLKQQLRNARL</sequence>